<sequence length="288" mass="31962">MTAVTAKTKIKESKPKLKTSTVLIYVLFAFLVILYIAPILWIGVTSLKTRPEIYKDPFGLPGELQWENYSFAWNAGKLGTAMLNSLFVCVVTLIGTMLFGSMAAFAIGRMKWKLSGAAMMYILVGMMIPVHCVLIPLFVRFAGMGLDNNLWGLILPYLTFSLPTCVYIMTGFFRSIPNELLESACIDGCSIYKTFYSICLPLSKTGLFVTGLMTFIGNWNELLLAMVFIHDDTKKTLPVAVTKFVSPYQTNYEKMFPAILIAIIPSIIVYSLFSNQIVDGLTQGAVKG</sequence>
<evidence type="ECO:0000313" key="1">
    <source>
        <dbReference type="EMBL" id="QUC66261.1"/>
    </source>
</evidence>
<proteinExistence type="predicted"/>
<organism evidence="1 2">
    <name type="scientific">Aristaeella hokkaidonensis</name>
    <dbReference type="NCBI Taxonomy" id="3046382"/>
    <lineage>
        <taxon>Bacteria</taxon>
        <taxon>Bacillati</taxon>
        <taxon>Bacillota</taxon>
        <taxon>Clostridia</taxon>
        <taxon>Eubacteriales</taxon>
        <taxon>Aristaeellaceae</taxon>
        <taxon>Aristaeella</taxon>
    </lineage>
</organism>
<name>A0AC61MVC2_9FIRM</name>
<protein>
    <submittedName>
        <fullName evidence="1">Carbohydrate ABC transporter permease</fullName>
    </submittedName>
</protein>
<reference evidence="1" key="1">
    <citation type="submission" date="2021-01" db="EMBL/GenBank/DDBJ databases">
        <title>Complete genome sequence of Clostridiales bacterium R-7.</title>
        <authorList>
            <person name="Mahoney-Kurpe S.C."/>
            <person name="Palevich N."/>
            <person name="Koike S."/>
            <person name="Moon C.D."/>
            <person name="Attwood G.T."/>
        </authorList>
    </citation>
    <scope>NUCLEOTIDE SEQUENCE</scope>
    <source>
        <strain evidence="1">R-7</strain>
    </source>
</reference>
<gene>
    <name evidence="1" type="ORF">JYE49_10335</name>
</gene>
<dbReference type="Proteomes" id="UP000682782">
    <property type="component" value="Chromosome"/>
</dbReference>
<accession>A0AC61MVC2</accession>
<dbReference type="EMBL" id="CP068393">
    <property type="protein sequence ID" value="QUC66261.1"/>
    <property type="molecule type" value="Genomic_DNA"/>
</dbReference>
<evidence type="ECO:0000313" key="2">
    <source>
        <dbReference type="Proteomes" id="UP000682782"/>
    </source>
</evidence>
<keyword evidence="2" id="KW-1185">Reference proteome</keyword>